<organism evidence="12 13">
    <name type="scientific">Candidatus Promineifilum breve</name>
    <dbReference type="NCBI Taxonomy" id="1806508"/>
    <lineage>
        <taxon>Bacteria</taxon>
        <taxon>Bacillati</taxon>
        <taxon>Chloroflexota</taxon>
        <taxon>Ardenticatenia</taxon>
        <taxon>Candidatus Promineifilales</taxon>
        <taxon>Candidatus Promineifilaceae</taxon>
        <taxon>Candidatus Promineifilum</taxon>
    </lineage>
</organism>
<keyword evidence="2 10" id="KW-0963">Cytoplasm</keyword>
<proteinExistence type="inferred from homology"/>
<keyword evidence="7 10" id="KW-0274">FAD</keyword>
<dbReference type="GO" id="GO:0050660">
    <property type="term" value="F:flavin adenine dinucleotide binding"/>
    <property type="evidence" value="ECO:0007669"/>
    <property type="project" value="UniProtKB-UniRule"/>
</dbReference>
<comment type="cofactor">
    <cofactor evidence="1 10">
        <name>FAD</name>
        <dbReference type="ChEBI" id="CHEBI:57692"/>
    </cofactor>
</comment>
<feature type="binding site" evidence="10">
    <location>
        <begin position="9"/>
        <end position="14"/>
    </location>
    <ligand>
        <name>FAD</name>
        <dbReference type="ChEBI" id="CHEBI:57692"/>
    </ligand>
</feature>
<keyword evidence="3 10" id="KW-0489">Methyltransferase</keyword>
<dbReference type="GO" id="GO:0030488">
    <property type="term" value="P:tRNA methylation"/>
    <property type="evidence" value="ECO:0007669"/>
    <property type="project" value="TreeGrafter"/>
</dbReference>
<dbReference type="Gene3D" id="3.50.50.60">
    <property type="entry name" value="FAD/NAD(P)-binding domain"/>
    <property type="match status" value="2"/>
</dbReference>
<dbReference type="GO" id="GO:0005829">
    <property type="term" value="C:cytosol"/>
    <property type="evidence" value="ECO:0007669"/>
    <property type="project" value="TreeGrafter"/>
</dbReference>
<evidence type="ECO:0000313" key="13">
    <source>
        <dbReference type="Proteomes" id="UP000215027"/>
    </source>
</evidence>
<dbReference type="NCBIfam" id="NF003739">
    <property type="entry name" value="PRK05335.1"/>
    <property type="match status" value="1"/>
</dbReference>
<gene>
    <name evidence="10 12" type="primary">trmFO</name>
    <name evidence="12" type="ORF">CFX0092_A3645</name>
</gene>
<evidence type="ECO:0000259" key="11">
    <source>
        <dbReference type="Pfam" id="PF01134"/>
    </source>
</evidence>
<dbReference type="InterPro" id="IPR004417">
    <property type="entry name" value="TrmFO"/>
</dbReference>
<dbReference type="InterPro" id="IPR040131">
    <property type="entry name" value="MnmG_N"/>
</dbReference>
<dbReference type="RefSeq" id="WP_095044731.1">
    <property type="nucleotide sequence ID" value="NZ_LN890655.1"/>
</dbReference>
<comment type="similarity">
    <text evidence="10">Belongs to the MnmG family. TrmFO subfamily.</text>
</comment>
<reference evidence="12" key="1">
    <citation type="submission" date="2016-01" db="EMBL/GenBank/DDBJ databases">
        <authorList>
            <person name="Mcilroy J.S."/>
            <person name="Karst M S."/>
            <person name="Albertsen M."/>
        </authorList>
    </citation>
    <scope>NUCLEOTIDE SEQUENCE</scope>
    <source>
        <strain evidence="12">Cfx-K</strain>
    </source>
</reference>
<dbReference type="InterPro" id="IPR036188">
    <property type="entry name" value="FAD/NAD-bd_sf"/>
</dbReference>
<sequence>MTHELTIIGGGLAGCEAAWQVAEAGVAVRLYEMRPGRMTPAHETPWLAELVCSNSLGSDLTHKAPGLLKAELRGLGSLILACAAETAVPAGSSLAVDREGFARQVTARIAAHPRITLVAEEVTAIPDGPVIVASGPLTSPALAASIGGLAGQEYLYFYDAVAPIVQAETIDLSIAFRQSRYERGEQEEGDYINCPMTREEYDAFIDALLTAETITLKQFEAEDPHFFEGCMPVEALAARGREAPAFGPLRPVGLTDPRTGRRPHAVVQLRQDNLVGTLYNMVGFQTNLKWGDQQRVLRLIPGLAQAEFARYGMMHRNTYINSPAMLQPTMQFRSRADLFFAGQIVGVEGYVGNAGTGLLAGVNAARLLQGRHPVILPPATMLGALCHYVTHAAARDFQPMKANFGILPPLPPRPGKDERGRQYAERALTAMRRFAREHGLRYDRHIAEASVSS</sequence>
<keyword evidence="5 10" id="KW-0808">Transferase</keyword>
<dbReference type="NCBIfam" id="TIGR00137">
    <property type="entry name" value="gid_trmFO"/>
    <property type="match status" value="1"/>
</dbReference>
<feature type="domain" description="MnmG N-terminal" evidence="11">
    <location>
        <begin position="5"/>
        <end position="371"/>
    </location>
</feature>
<comment type="subcellular location">
    <subcellularLocation>
        <location evidence="10">Cytoplasm</location>
    </subcellularLocation>
</comment>
<dbReference type="KEGG" id="pbf:CFX0092_A3645"/>
<keyword evidence="8 10" id="KW-0521">NADP</keyword>
<dbReference type="OrthoDB" id="9815560at2"/>
<dbReference type="AlphaFoldDB" id="A0A161KCZ0"/>
<keyword evidence="6 10" id="KW-0819">tRNA processing</keyword>
<evidence type="ECO:0000256" key="5">
    <source>
        <dbReference type="ARBA" id="ARBA00022679"/>
    </source>
</evidence>
<dbReference type="InterPro" id="IPR002218">
    <property type="entry name" value="MnmG-rel"/>
</dbReference>
<name>A0A161KCZ0_9CHLR</name>
<dbReference type="HAMAP" id="MF_01037">
    <property type="entry name" value="TrmFO"/>
    <property type="match status" value="1"/>
</dbReference>
<accession>A0A161KCZ0</accession>
<dbReference type="GO" id="GO:0047151">
    <property type="term" value="F:tRNA (uracil(54)-C5)-methyltransferase activity, 5,10-methylenetetrahydrofolate-dependent"/>
    <property type="evidence" value="ECO:0007669"/>
    <property type="project" value="UniProtKB-UniRule"/>
</dbReference>
<dbReference type="EC" id="2.1.1.74" evidence="10"/>
<keyword evidence="4 10" id="KW-0285">Flavoprotein</keyword>
<evidence type="ECO:0000256" key="2">
    <source>
        <dbReference type="ARBA" id="ARBA00022490"/>
    </source>
</evidence>
<dbReference type="Proteomes" id="UP000215027">
    <property type="component" value="Chromosome I"/>
</dbReference>
<comment type="function">
    <text evidence="10">Catalyzes the folate-dependent formation of 5-methyl-uridine at position 54 (M-5-U54) in all tRNAs.</text>
</comment>
<dbReference type="SUPFAM" id="SSF51905">
    <property type="entry name" value="FAD/NAD(P)-binding domain"/>
    <property type="match status" value="1"/>
</dbReference>
<comment type="catalytic activity">
    <reaction evidence="10">
        <text>uridine(54) in tRNA + (6R)-5,10-methylene-5,6,7,8-tetrahydrofolate + NADPH + H(+) = 5-methyluridine(54) in tRNA + (6S)-5,6,7,8-tetrahydrofolate + NADP(+)</text>
        <dbReference type="Rhea" id="RHEA:62372"/>
        <dbReference type="Rhea" id="RHEA-COMP:10167"/>
        <dbReference type="Rhea" id="RHEA-COMP:10193"/>
        <dbReference type="ChEBI" id="CHEBI:15378"/>
        <dbReference type="ChEBI" id="CHEBI:15636"/>
        <dbReference type="ChEBI" id="CHEBI:57453"/>
        <dbReference type="ChEBI" id="CHEBI:57783"/>
        <dbReference type="ChEBI" id="CHEBI:58349"/>
        <dbReference type="ChEBI" id="CHEBI:65315"/>
        <dbReference type="ChEBI" id="CHEBI:74447"/>
        <dbReference type="EC" id="2.1.1.74"/>
    </reaction>
</comment>
<keyword evidence="9 10" id="KW-0520">NAD</keyword>
<comment type="catalytic activity">
    <reaction evidence="10">
        <text>uridine(54) in tRNA + (6R)-5,10-methylene-5,6,7,8-tetrahydrofolate + NADH + H(+) = 5-methyluridine(54) in tRNA + (6S)-5,6,7,8-tetrahydrofolate + NAD(+)</text>
        <dbReference type="Rhea" id="RHEA:16873"/>
        <dbReference type="Rhea" id="RHEA-COMP:10167"/>
        <dbReference type="Rhea" id="RHEA-COMP:10193"/>
        <dbReference type="ChEBI" id="CHEBI:15378"/>
        <dbReference type="ChEBI" id="CHEBI:15636"/>
        <dbReference type="ChEBI" id="CHEBI:57453"/>
        <dbReference type="ChEBI" id="CHEBI:57540"/>
        <dbReference type="ChEBI" id="CHEBI:57945"/>
        <dbReference type="ChEBI" id="CHEBI:65315"/>
        <dbReference type="ChEBI" id="CHEBI:74447"/>
        <dbReference type="EC" id="2.1.1.74"/>
    </reaction>
</comment>
<evidence type="ECO:0000256" key="3">
    <source>
        <dbReference type="ARBA" id="ARBA00022603"/>
    </source>
</evidence>
<evidence type="ECO:0000256" key="7">
    <source>
        <dbReference type="ARBA" id="ARBA00022827"/>
    </source>
</evidence>
<evidence type="ECO:0000313" key="12">
    <source>
        <dbReference type="EMBL" id="CUS05523.2"/>
    </source>
</evidence>
<dbReference type="PANTHER" id="PTHR11806">
    <property type="entry name" value="GLUCOSE INHIBITED DIVISION PROTEIN A"/>
    <property type="match status" value="1"/>
</dbReference>
<evidence type="ECO:0000256" key="1">
    <source>
        <dbReference type="ARBA" id="ARBA00001974"/>
    </source>
</evidence>
<dbReference type="GO" id="GO:0002098">
    <property type="term" value="P:tRNA wobble uridine modification"/>
    <property type="evidence" value="ECO:0007669"/>
    <property type="project" value="TreeGrafter"/>
</dbReference>
<protein>
    <recommendedName>
        <fullName evidence="10">Methylenetetrahydrofolate--tRNA-(uracil-5-)-methyltransferase TrmFO</fullName>
        <ecNumber evidence="10">2.1.1.74</ecNumber>
    </recommendedName>
    <alternativeName>
        <fullName evidence="10">Folate-dependent tRNA (uracil-5-)-methyltransferase</fullName>
    </alternativeName>
    <alternativeName>
        <fullName evidence="10">Folate-dependent tRNA(M-5-U54)-methyltransferase</fullName>
    </alternativeName>
</protein>
<evidence type="ECO:0000256" key="9">
    <source>
        <dbReference type="ARBA" id="ARBA00023027"/>
    </source>
</evidence>
<dbReference type="PANTHER" id="PTHR11806:SF2">
    <property type="entry name" value="METHYLENETETRAHYDROFOLATE--TRNA-(URACIL-5-)-METHYLTRANSFERASE TRMFO"/>
    <property type="match status" value="1"/>
</dbReference>
<evidence type="ECO:0000256" key="4">
    <source>
        <dbReference type="ARBA" id="ARBA00022630"/>
    </source>
</evidence>
<evidence type="ECO:0000256" key="6">
    <source>
        <dbReference type="ARBA" id="ARBA00022694"/>
    </source>
</evidence>
<evidence type="ECO:0000256" key="10">
    <source>
        <dbReference type="HAMAP-Rule" id="MF_01037"/>
    </source>
</evidence>
<keyword evidence="13" id="KW-1185">Reference proteome</keyword>
<evidence type="ECO:0000256" key="8">
    <source>
        <dbReference type="ARBA" id="ARBA00022857"/>
    </source>
</evidence>
<dbReference type="EMBL" id="LN890655">
    <property type="protein sequence ID" value="CUS05523.2"/>
    <property type="molecule type" value="Genomic_DNA"/>
</dbReference>
<dbReference type="Pfam" id="PF01134">
    <property type="entry name" value="GIDA"/>
    <property type="match status" value="1"/>
</dbReference>